<evidence type="ECO:0000313" key="3">
    <source>
        <dbReference type="Proteomes" id="UP000717996"/>
    </source>
</evidence>
<dbReference type="AlphaFoldDB" id="A0A9P6XNJ6"/>
<reference evidence="2" key="1">
    <citation type="journal article" date="2020" name="Microb. Genom.">
        <title>Genetic diversity of clinical and environmental Mucorales isolates obtained from an investigation of mucormycosis cases among solid organ transplant recipients.</title>
        <authorList>
            <person name="Nguyen M.H."/>
            <person name="Kaul D."/>
            <person name="Muto C."/>
            <person name="Cheng S.J."/>
            <person name="Richter R.A."/>
            <person name="Bruno V.M."/>
            <person name="Liu G."/>
            <person name="Beyhan S."/>
            <person name="Sundermann A.J."/>
            <person name="Mounaud S."/>
            <person name="Pasculle A.W."/>
            <person name="Nierman W.C."/>
            <person name="Driscoll E."/>
            <person name="Cumbie R."/>
            <person name="Clancy C.J."/>
            <person name="Dupont C.L."/>
        </authorList>
    </citation>
    <scope>NUCLEOTIDE SEQUENCE</scope>
    <source>
        <strain evidence="2">GL16</strain>
    </source>
</reference>
<name>A0A9P6XNJ6_RHIOR</name>
<dbReference type="EMBL" id="JAANIT010008009">
    <property type="protein sequence ID" value="KAG1529471.1"/>
    <property type="molecule type" value="Genomic_DNA"/>
</dbReference>
<accession>A0A9P6XNJ6</accession>
<feature type="compositionally biased region" description="Low complexity" evidence="1">
    <location>
        <begin position="20"/>
        <end position="33"/>
    </location>
</feature>
<organism evidence="2 3">
    <name type="scientific">Rhizopus oryzae</name>
    <name type="common">Mucormycosis agent</name>
    <name type="synonym">Rhizopus arrhizus var. delemar</name>
    <dbReference type="NCBI Taxonomy" id="64495"/>
    <lineage>
        <taxon>Eukaryota</taxon>
        <taxon>Fungi</taxon>
        <taxon>Fungi incertae sedis</taxon>
        <taxon>Mucoromycota</taxon>
        <taxon>Mucoromycotina</taxon>
        <taxon>Mucoromycetes</taxon>
        <taxon>Mucorales</taxon>
        <taxon>Mucorineae</taxon>
        <taxon>Rhizopodaceae</taxon>
        <taxon>Rhizopus</taxon>
    </lineage>
</organism>
<evidence type="ECO:0000313" key="2">
    <source>
        <dbReference type="EMBL" id="KAG1529471.1"/>
    </source>
</evidence>
<protein>
    <submittedName>
        <fullName evidence="2">Uncharacterized protein</fullName>
    </submittedName>
</protein>
<sequence length="117" mass="12650">MSTPQENSIVDPTVTSTPESQSSMISDLSSPMSEPQGTMASKYATEPTLMDTDTATPAPRVMESNADIIKRKLQIIEALKDQAKMYSRSQNCCKESIFLGFCSAHPVTMAQTASVPT</sequence>
<proteinExistence type="predicted"/>
<feature type="region of interest" description="Disordered" evidence="1">
    <location>
        <begin position="1"/>
        <end position="58"/>
    </location>
</feature>
<gene>
    <name evidence="2" type="ORF">G6F51_014139</name>
</gene>
<dbReference type="Proteomes" id="UP000717996">
    <property type="component" value="Unassembled WGS sequence"/>
</dbReference>
<comment type="caution">
    <text evidence="2">The sequence shown here is derived from an EMBL/GenBank/DDBJ whole genome shotgun (WGS) entry which is preliminary data.</text>
</comment>
<evidence type="ECO:0000256" key="1">
    <source>
        <dbReference type="SAM" id="MobiDB-lite"/>
    </source>
</evidence>
<feature type="compositionally biased region" description="Polar residues" evidence="1">
    <location>
        <begin position="1"/>
        <end position="19"/>
    </location>
</feature>